<dbReference type="GO" id="GO:0005096">
    <property type="term" value="F:GTPase activator activity"/>
    <property type="evidence" value="ECO:0007669"/>
    <property type="project" value="UniProtKB-KW"/>
</dbReference>
<evidence type="ECO:0000256" key="3">
    <source>
        <dbReference type="ARBA" id="ARBA00015817"/>
    </source>
</evidence>
<comment type="similarity">
    <text evidence="2">Belongs to the Rab3-GAP catalytic subunit family.</text>
</comment>
<dbReference type="OrthoDB" id="17346at2759"/>
<dbReference type="Pfam" id="PF13890">
    <property type="entry name" value="Rab3-GTPase_cat"/>
    <property type="match status" value="1"/>
</dbReference>
<comment type="caution">
    <text evidence="8">The sequence shown here is derived from an EMBL/GenBank/DDBJ whole genome shotgun (WGS) entry which is preliminary data.</text>
</comment>
<dbReference type="STRING" id="246404.A0A507FPW2"/>
<feature type="compositionally biased region" description="Low complexity" evidence="6">
    <location>
        <begin position="683"/>
        <end position="693"/>
    </location>
</feature>
<proteinExistence type="inferred from homology"/>
<feature type="region of interest" description="Disordered" evidence="6">
    <location>
        <begin position="674"/>
        <end position="693"/>
    </location>
</feature>
<feature type="domain" description="Rab3GAP catalytic subunit conserved" evidence="7">
    <location>
        <begin position="998"/>
        <end position="1140"/>
    </location>
</feature>
<reference evidence="8 9" key="1">
    <citation type="journal article" date="2019" name="Sci. Rep.">
        <title>Comparative genomics of chytrid fungi reveal insights into the obligate biotrophic and pathogenic lifestyle of Synchytrium endobioticum.</title>
        <authorList>
            <person name="van de Vossenberg B.T.L.H."/>
            <person name="Warris S."/>
            <person name="Nguyen H.D.T."/>
            <person name="van Gent-Pelzer M.P.E."/>
            <person name="Joly D.L."/>
            <person name="van de Geest H.C."/>
            <person name="Bonants P.J.M."/>
            <person name="Smith D.S."/>
            <person name="Levesque C.A."/>
            <person name="van der Lee T.A.J."/>
        </authorList>
    </citation>
    <scope>NUCLEOTIDE SEQUENCE [LARGE SCALE GENOMIC DNA]</scope>
    <source>
        <strain evidence="8 9">CBS 675.73</strain>
    </source>
</reference>
<sequence length="1327" mass="144882">MAGEEEEGHFEIVDYSVSGPMERLISELEQVFEGVLSSTTSAKALPSSSSTHQLQINETGRISISISQHPNSLLSRCLALGLGQFPFPFAIIAPIHPPSFDSNAERAISSAVLIALRSTGITMPVFVPVGSTWRSLYTGVMLSRSPVVATMDPLQLVYTPMISTLGVKRSNHDTDSALIDQLTSRYALDSSKILTRFRMFHSPFIPSDHAELAGLKKLFVDRLSNGFSGDANSILSLNVSATGSYTYGVEFQPNGAGGYYYDPANLMDEVDPARSMSADDRVLEDQRKHVVGGFPTLSVHHPGLKDEDYKPLSVGPSSDPVAGLELECRFDSNLCDLHFKSHTSQEAEDASEWVLHSFQRSEGAAKHGRLFSTMSVILDSWVISCSTLQQEFTDVTTEEAAEHDESSKEIQLDNIPPSFNNHHPPPSINLGDALISRPENQFAEPVSPVNSRSGSEPIPVSSNPFNVSKHIVKSSIKRFASAAATTLQDVASAHNAQESQLTFNIPSNLGNPTYSIKAALLDIFSSGRLPSHILDPPAFDPAALNPPLRTINAQAKVRHANAAAPFNSILWRLGRHILATLPSLSSALQATPDPTAISAACYEIWNQLCRTLRERWESGRIPLTEDAVDLRESLIVQKLGMLGYCLKRRVAAATTSGMSGAVLSNNAEFMKGGAQSDYGNLPQRHQQQQQQWNQEGDGIIAFGTMLLNVIGVDTTNHSTEPIAVKGHDHGAAMSSAYQPASFRYGASWNSDRSWEDFGDIKRASISAYGSAVAHTGLPGALNGSASILEDAEDATEYYDHQTSTSHMNSGIRGSPKRNGTQHRRDSLSSDADMFFDTLDFHDIPPKSTPKTPSSKTFNDAQAPSTTVAGPTRSRYDLDLFEEESAPTARFSSRAQVSSAPVPSSQASSLAKASSLLSDDSSGIVVGSMSPKAAETLSGVRHSTADANMDLRRESYEEGALKQDHRTESFIKLRHPEDDDAFASVEVRDPEASVGAKYAAESGQTILATGTVMLVPELQESGCMTEDMILEQERVLLAVGTSAEAAGVRARMQTGQLKSDMESFKAANPHARLEDFVRWHSPRDWIEDSSAPHGGKLSPRMNEPGNLWQEVWTKARRIPASKQKPLFDHEKEGEKVLFYMEELGKGKDLMYHLLPTLFHVAYDAIASNPLSTQLSPISRQIPAFTLQLTSINWAQTADLDLVLSEFCSTLSNLEYQIGVAQSLLYKLPMQVKLVEKLLSDLCSPPLDPSSAPDRISCVIESPDERKSICDLLSDEGVRLSVPSWREYVLRTSTAYPTPTCRVLPQRMYALLKAGEFRVFESIAYDEDD</sequence>
<name>A0A507FPW2_9FUNG</name>
<evidence type="ECO:0000256" key="6">
    <source>
        <dbReference type="SAM" id="MobiDB-lite"/>
    </source>
</evidence>
<dbReference type="EMBL" id="QEAP01000015">
    <property type="protein sequence ID" value="TPX77740.1"/>
    <property type="molecule type" value="Genomic_DNA"/>
</dbReference>
<organism evidence="8 9">
    <name type="scientific">Chytriomyces confervae</name>
    <dbReference type="NCBI Taxonomy" id="246404"/>
    <lineage>
        <taxon>Eukaryota</taxon>
        <taxon>Fungi</taxon>
        <taxon>Fungi incertae sedis</taxon>
        <taxon>Chytridiomycota</taxon>
        <taxon>Chytridiomycota incertae sedis</taxon>
        <taxon>Chytridiomycetes</taxon>
        <taxon>Chytridiales</taxon>
        <taxon>Chytriomycetaceae</taxon>
        <taxon>Chytriomyces</taxon>
    </lineage>
</organism>
<accession>A0A507FPW2</accession>
<evidence type="ECO:0000313" key="8">
    <source>
        <dbReference type="EMBL" id="TPX77740.1"/>
    </source>
</evidence>
<feature type="region of interest" description="Disordered" evidence="6">
    <location>
        <begin position="838"/>
        <end position="873"/>
    </location>
</feature>
<feature type="region of interest" description="Disordered" evidence="6">
    <location>
        <begin position="798"/>
        <end position="826"/>
    </location>
</feature>
<dbReference type="GO" id="GO:0005737">
    <property type="term" value="C:cytoplasm"/>
    <property type="evidence" value="ECO:0007669"/>
    <property type="project" value="UniProtKB-SubCell"/>
</dbReference>
<dbReference type="InterPro" id="IPR045700">
    <property type="entry name" value="Rab3GAP1"/>
</dbReference>
<evidence type="ECO:0000256" key="5">
    <source>
        <dbReference type="ARBA" id="ARBA00022490"/>
    </source>
</evidence>
<evidence type="ECO:0000256" key="4">
    <source>
        <dbReference type="ARBA" id="ARBA00022468"/>
    </source>
</evidence>
<dbReference type="PANTHER" id="PTHR21422">
    <property type="entry name" value="RAB3 GTPASE-ACTIVATING PROTEIN CATALYTIC SUBUNIT"/>
    <property type="match status" value="1"/>
</dbReference>
<dbReference type="PANTHER" id="PTHR21422:SF9">
    <property type="entry name" value="RAB3 GTPASE-ACTIVATING PROTEIN CATALYTIC SUBUNIT"/>
    <property type="match status" value="1"/>
</dbReference>
<evidence type="ECO:0000256" key="2">
    <source>
        <dbReference type="ARBA" id="ARBA00008856"/>
    </source>
</evidence>
<evidence type="ECO:0000259" key="7">
    <source>
        <dbReference type="Pfam" id="PF13890"/>
    </source>
</evidence>
<keyword evidence="5" id="KW-0963">Cytoplasm</keyword>
<dbReference type="Proteomes" id="UP000320333">
    <property type="component" value="Unassembled WGS sequence"/>
</dbReference>
<evidence type="ECO:0000313" key="9">
    <source>
        <dbReference type="Proteomes" id="UP000320333"/>
    </source>
</evidence>
<feature type="compositionally biased region" description="Polar residues" evidence="6">
    <location>
        <begin position="857"/>
        <end position="868"/>
    </location>
</feature>
<keyword evidence="9" id="KW-1185">Reference proteome</keyword>
<protein>
    <recommendedName>
        <fullName evidence="3">Rab3 GTPase-activating protein catalytic subunit</fullName>
    </recommendedName>
</protein>
<gene>
    <name evidence="8" type="ORF">CcCBS67573_g01014</name>
</gene>
<evidence type="ECO:0000256" key="1">
    <source>
        <dbReference type="ARBA" id="ARBA00004496"/>
    </source>
</evidence>
<comment type="subcellular location">
    <subcellularLocation>
        <location evidence="1">Cytoplasm</location>
    </subcellularLocation>
</comment>
<dbReference type="InterPro" id="IPR026147">
    <property type="entry name" value="Rab3GAP1_conserved"/>
</dbReference>
<keyword evidence="4" id="KW-0343">GTPase activation</keyword>